<accession>A0A9P7ZIA6</accession>
<protein>
    <recommendedName>
        <fullName evidence="4">F-box domain-containing protein</fullName>
    </recommendedName>
</protein>
<evidence type="ECO:0008006" key="4">
    <source>
        <dbReference type="Google" id="ProtNLM"/>
    </source>
</evidence>
<dbReference type="RefSeq" id="XP_046116488.1">
    <property type="nucleotide sequence ID" value="XM_046262366.1"/>
</dbReference>
<dbReference type="Proteomes" id="UP000887229">
    <property type="component" value="Unassembled WGS sequence"/>
</dbReference>
<dbReference type="AlphaFoldDB" id="A0A9P7ZIA6"/>
<reference evidence="2" key="1">
    <citation type="journal article" date="2021" name="IMA Fungus">
        <title>Genomic characterization of three marine fungi, including Emericellopsis atlantica sp. nov. with signatures of a generalist lifestyle and marine biomass degradation.</title>
        <authorList>
            <person name="Hagestad O.C."/>
            <person name="Hou L."/>
            <person name="Andersen J.H."/>
            <person name="Hansen E.H."/>
            <person name="Altermark B."/>
            <person name="Li C."/>
            <person name="Kuhnert E."/>
            <person name="Cox R.J."/>
            <person name="Crous P.W."/>
            <person name="Spatafora J.W."/>
            <person name="Lail K."/>
            <person name="Amirebrahimi M."/>
            <person name="Lipzen A."/>
            <person name="Pangilinan J."/>
            <person name="Andreopoulos W."/>
            <person name="Hayes R.D."/>
            <person name="Ng V."/>
            <person name="Grigoriev I.V."/>
            <person name="Jackson S.A."/>
            <person name="Sutton T.D.S."/>
            <person name="Dobson A.D.W."/>
            <person name="Rama T."/>
        </authorList>
    </citation>
    <scope>NUCLEOTIDE SEQUENCE</scope>
    <source>
        <strain evidence="2">TS7</strain>
    </source>
</reference>
<evidence type="ECO:0000313" key="3">
    <source>
        <dbReference type="Proteomes" id="UP000887229"/>
    </source>
</evidence>
<sequence length="539" mass="61073">MLYLERSFELDYFTKNVVNSLSGAGLLYRSFGSSIATLSRESPGCSDENDGASSWSRSARQIRDRAMNSIRGKLQSKDINDFLSKQTSDVPTLSNMAEEIVSKIMKQLSPLSLWSFRQASPVYFRIFDSKDFNEYQVELGPRDRRPCFHVDKLSFGERAESSEQLRRDQTGGVEDQLQVPMYCESCVEVNNRGDGDPRLVSLRKLRFCEACKENHAGVFCPAQDLEAYDAGAGKLNCLGTTGSWHICGHGGTAPVMWHTVARQMASEAGKNTGQFCKHRAHQYIQPKNNPPGYDCVVSANPRLHMSRGHPMGVELTFGWDLALFDIDAKSIPSLVQVRNAVLAALDGNLLDNLTCCQHVLRQRKLHKFARHGICGCFVIPGNTNCPGEKYGSRDFRCDCKRMQVLDCETCSGAFAWQLISGRLFLSYRYHWEIRRPTSPPWMALLDDLSEEIYTKHNKHLLWCDQPGCANVNRTRWMDLIKEEACLQYLRFTKGKKDKETREIEEDYRTMKLRNIGCEGCYKMPPTRNPAGCDIGVEES</sequence>
<keyword evidence="3" id="KW-1185">Reference proteome</keyword>
<dbReference type="EMBL" id="MU251262">
    <property type="protein sequence ID" value="KAG9252564.1"/>
    <property type="molecule type" value="Genomic_DNA"/>
</dbReference>
<name>A0A9P7ZIA6_9HYPO</name>
<dbReference type="GeneID" id="70293269"/>
<feature type="region of interest" description="Disordered" evidence="1">
    <location>
        <begin position="39"/>
        <end position="59"/>
    </location>
</feature>
<evidence type="ECO:0000313" key="2">
    <source>
        <dbReference type="EMBL" id="KAG9252564.1"/>
    </source>
</evidence>
<organism evidence="2 3">
    <name type="scientific">Emericellopsis atlantica</name>
    <dbReference type="NCBI Taxonomy" id="2614577"/>
    <lineage>
        <taxon>Eukaryota</taxon>
        <taxon>Fungi</taxon>
        <taxon>Dikarya</taxon>
        <taxon>Ascomycota</taxon>
        <taxon>Pezizomycotina</taxon>
        <taxon>Sordariomycetes</taxon>
        <taxon>Hypocreomycetidae</taxon>
        <taxon>Hypocreales</taxon>
        <taxon>Bionectriaceae</taxon>
        <taxon>Emericellopsis</taxon>
    </lineage>
</organism>
<comment type="caution">
    <text evidence="2">The sequence shown here is derived from an EMBL/GenBank/DDBJ whole genome shotgun (WGS) entry which is preliminary data.</text>
</comment>
<dbReference type="OrthoDB" id="3219396at2759"/>
<evidence type="ECO:0000256" key="1">
    <source>
        <dbReference type="SAM" id="MobiDB-lite"/>
    </source>
</evidence>
<proteinExistence type="predicted"/>
<gene>
    <name evidence="2" type="ORF">F5Z01DRAFT_638430</name>
</gene>